<reference evidence="2 3" key="1">
    <citation type="submission" date="2016-10" db="EMBL/GenBank/DDBJ databases">
        <authorList>
            <person name="de Groot N.N."/>
        </authorList>
    </citation>
    <scope>NUCLEOTIDE SEQUENCE [LARGE SCALE GENOMIC DNA]</scope>
    <source>
        <strain evidence="2 3">DSM 23142</strain>
    </source>
</reference>
<name>A0A1G7XH05_9MICO</name>
<proteinExistence type="predicted"/>
<evidence type="ECO:0000259" key="1">
    <source>
        <dbReference type="SMART" id="SM00470"/>
    </source>
</evidence>
<dbReference type="Pfam" id="PF02195">
    <property type="entry name" value="ParB_N"/>
    <property type="match status" value="1"/>
</dbReference>
<dbReference type="STRING" id="370764.SAMN04489810_1424"/>
<dbReference type="PANTHER" id="PTHR33375">
    <property type="entry name" value="CHROMOSOME-PARTITIONING PROTEIN PARB-RELATED"/>
    <property type="match status" value="1"/>
</dbReference>
<dbReference type="SMART" id="SM00470">
    <property type="entry name" value="ParB"/>
    <property type="match status" value="1"/>
</dbReference>
<dbReference type="InterPro" id="IPR036086">
    <property type="entry name" value="ParB/Sulfiredoxin_sf"/>
</dbReference>
<dbReference type="EMBL" id="LT629692">
    <property type="protein sequence ID" value="SDG83575.1"/>
    <property type="molecule type" value="Genomic_DNA"/>
</dbReference>
<accession>A0A1G7XH05</accession>
<dbReference type="Gene3D" id="3.90.1530.30">
    <property type="match status" value="1"/>
</dbReference>
<dbReference type="SUPFAM" id="SSF110849">
    <property type="entry name" value="ParB/Sulfiredoxin"/>
    <property type="match status" value="1"/>
</dbReference>
<dbReference type="GO" id="GO:0005694">
    <property type="term" value="C:chromosome"/>
    <property type="evidence" value="ECO:0007669"/>
    <property type="project" value="TreeGrafter"/>
</dbReference>
<dbReference type="Proteomes" id="UP000199009">
    <property type="component" value="Chromosome I"/>
</dbReference>
<dbReference type="PANTHER" id="PTHR33375:SF1">
    <property type="entry name" value="CHROMOSOME-PARTITIONING PROTEIN PARB-RELATED"/>
    <property type="match status" value="1"/>
</dbReference>
<dbReference type="InterPro" id="IPR003115">
    <property type="entry name" value="ParB_N"/>
</dbReference>
<dbReference type="GO" id="GO:0007059">
    <property type="term" value="P:chromosome segregation"/>
    <property type="evidence" value="ECO:0007669"/>
    <property type="project" value="TreeGrafter"/>
</dbReference>
<dbReference type="AlphaFoldDB" id="A0A1G7XH05"/>
<evidence type="ECO:0000313" key="2">
    <source>
        <dbReference type="EMBL" id="SDG83575.1"/>
    </source>
</evidence>
<organism evidence="2 3">
    <name type="scientific">Microbacterium pygmaeum</name>
    <dbReference type="NCBI Taxonomy" id="370764"/>
    <lineage>
        <taxon>Bacteria</taxon>
        <taxon>Bacillati</taxon>
        <taxon>Actinomycetota</taxon>
        <taxon>Actinomycetes</taxon>
        <taxon>Micrococcales</taxon>
        <taxon>Microbacteriaceae</taxon>
        <taxon>Microbacterium</taxon>
    </lineage>
</organism>
<protein>
    <submittedName>
        <fullName evidence="2">Chromosome partitioning protein, ParB family</fullName>
    </submittedName>
</protein>
<dbReference type="InterPro" id="IPR050336">
    <property type="entry name" value="Chromosome_partition/occlusion"/>
</dbReference>
<keyword evidence="3" id="KW-1185">Reference proteome</keyword>
<dbReference type="OrthoDB" id="3176965at2"/>
<sequence length="348" mass="38201">MKQQGHIELERSVDSIRVGSRHRVDLGDVDALAESIERQGLLQPITVTPEGVLVCGARRLAALRQLGVRKISVWVRAGISDRLTQVLAEQDENAQHKPLSPAEAASLYRECKALLAEDAARRQVASRFGTTDIDGAPGAVTTTAPQRRNDGDARTQAALLVSGRRSFTTLERIGRLQDIAADVSLPAEVRRHAQAELDAVENGAPVLPAFRRVSENHILSHLDAVADGESADQRTAARQAANRIRAGAEASWGENPKQFAAKALARSKEPIAGETALNRLDTAELKRFNFTWDDLTAWWERFDPTVIAAGLTSDEWQRFTATLEGSLAFADRIRQLRSERPERSQRAS</sequence>
<gene>
    <name evidence="2" type="ORF">SAMN04489810_1424</name>
</gene>
<feature type="domain" description="ParB-like N-terminal" evidence="1">
    <location>
        <begin position="9"/>
        <end position="94"/>
    </location>
</feature>
<evidence type="ECO:0000313" key="3">
    <source>
        <dbReference type="Proteomes" id="UP000199009"/>
    </source>
</evidence>